<keyword evidence="1" id="KW-0732">Signal</keyword>
<gene>
    <name evidence="2" type="ORF">SEV965_LOCUS30690</name>
</gene>
<evidence type="ECO:0000313" key="2">
    <source>
        <dbReference type="EMBL" id="CAF1386440.1"/>
    </source>
</evidence>
<comment type="caution">
    <text evidence="2">The sequence shown here is derived from an EMBL/GenBank/DDBJ whole genome shotgun (WGS) entry which is preliminary data.</text>
</comment>
<protein>
    <submittedName>
        <fullName evidence="2">Uncharacterized protein</fullName>
    </submittedName>
</protein>
<feature type="signal peptide" evidence="1">
    <location>
        <begin position="1"/>
        <end position="20"/>
    </location>
</feature>
<feature type="chain" id="PRO_5032919394" evidence="1">
    <location>
        <begin position="21"/>
        <end position="334"/>
    </location>
</feature>
<dbReference type="AlphaFoldDB" id="A0A815JZ19"/>
<accession>A0A815JZ19</accession>
<organism evidence="2 3">
    <name type="scientific">Rotaria sordida</name>
    <dbReference type="NCBI Taxonomy" id="392033"/>
    <lineage>
        <taxon>Eukaryota</taxon>
        <taxon>Metazoa</taxon>
        <taxon>Spiralia</taxon>
        <taxon>Gnathifera</taxon>
        <taxon>Rotifera</taxon>
        <taxon>Eurotatoria</taxon>
        <taxon>Bdelloidea</taxon>
        <taxon>Philodinida</taxon>
        <taxon>Philodinidae</taxon>
        <taxon>Rotaria</taxon>
    </lineage>
</organism>
<reference evidence="2" key="1">
    <citation type="submission" date="2021-02" db="EMBL/GenBank/DDBJ databases">
        <authorList>
            <person name="Nowell W R."/>
        </authorList>
    </citation>
    <scope>NUCLEOTIDE SEQUENCE</scope>
</reference>
<name>A0A815JZ19_9BILA</name>
<dbReference type="Proteomes" id="UP000663889">
    <property type="component" value="Unassembled WGS sequence"/>
</dbReference>
<dbReference type="EMBL" id="CAJNOU010003361">
    <property type="protein sequence ID" value="CAF1386440.1"/>
    <property type="molecule type" value="Genomic_DNA"/>
</dbReference>
<sequence length="334" mass="38401">MYFLPIFFSYIILFQVNVFAQLSSSSCSLLRSVDSLTIVIPEIVQLAMRYYHASSFPSQHHRQKRFLFSENIPKNGSSSGTKGRVIEQMIVNTLQDINFTNVAILILNNNETMNKLRKNIDNEAIIQIILREIDYEKLGSGLWSAAENSFELEHFVTSIINITRIDKIHDELIKNGTLPEWLLKSIHPDLNSEKIQQIFSTLKNVTHKFVQVLSKSERFDNYLFNMITQQVLTPLNNIIQNIEESKPQTFYQLIEIIINNVNRVAMEQITTTTTTTKVSEKKSSTSTVATVDLNHSNDVKLMLYQWSIAVDSMGQTVRIILKSLEKLYCASLWE</sequence>
<proteinExistence type="predicted"/>
<evidence type="ECO:0000256" key="1">
    <source>
        <dbReference type="SAM" id="SignalP"/>
    </source>
</evidence>
<evidence type="ECO:0000313" key="3">
    <source>
        <dbReference type="Proteomes" id="UP000663889"/>
    </source>
</evidence>